<keyword evidence="3" id="KW-1185">Reference proteome</keyword>
<dbReference type="InterPro" id="IPR006842">
    <property type="entry name" value="Transposase_31"/>
</dbReference>
<gene>
    <name evidence="2" type="ORF">DAPPUDRAFT_315304</name>
</gene>
<proteinExistence type="predicted"/>
<dbReference type="InParanoid" id="E9G9C8"/>
<protein>
    <recommendedName>
        <fullName evidence="1">Transposase (putative) YhgA-like domain-containing protein</fullName>
    </recommendedName>
</protein>
<organism evidence="2 3">
    <name type="scientific">Daphnia pulex</name>
    <name type="common">Water flea</name>
    <dbReference type="NCBI Taxonomy" id="6669"/>
    <lineage>
        <taxon>Eukaryota</taxon>
        <taxon>Metazoa</taxon>
        <taxon>Ecdysozoa</taxon>
        <taxon>Arthropoda</taxon>
        <taxon>Crustacea</taxon>
        <taxon>Branchiopoda</taxon>
        <taxon>Diplostraca</taxon>
        <taxon>Cladocera</taxon>
        <taxon>Anomopoda</taxon>
        <taxon>Daphniidae</taxon>
        <taxon>Daphnia</taxon>
    </lineage>
</organism>
<sequence length="80" mass="9022">MDLETLELHPESYVDDHLKLGVTDLLFSDAEISSGSDEGLAEEKPALQEVADLTEFSLKELRELQKSQSYCTIRTDFTKT</sequence>
<feature type="domain" description="Transposase (putative) YhgA-like" evidence="1">
    <location>
        <begin position="1"/>
        <end position="34"/>
    </location>
</feature>
<evidence type="ECO:0000313" key="2">
    <source>
        <dbReference type="EMBL" id="EFX83902.1"/>
    </source>
</evidence>
<dbReference type="Pfam" id="PF04754">
    <property type="entry name" value="Transposase_31"/>
    <property type="match status" value="1"/>
</dbReference>
<dbReference type="HOGENOM" id="CLU_2592176_0_0_1"/>
<dbReference type="KEGG" id="dpx:DAPPUDRAFT_315304"/>
<dbReference type="EMBL" id="GL732536">
    <property type="protein sequence ID" value="EFX83902.1"/>
    <property type="molecule type" value="Genomic_DNA"/>
</dbReference>
<evidence type="ECO:0000259" key="1">
    <source>
        <dbReference type="Pfam" id="PF04754"/>
    </source>
</evidence>
<accession>E9G9C8</accession>
<evidence type="ECO:0000313" key="3">
    <source>
        <dbReference type="Proteomes" id="UP000000305"/>
    </source>
</evidence>
<dbReference type="Proteomes" id="UP000000305">
    <property type="component" value="Unassembled WGS sequence"/>
</dbReference>
<dbReference type="AlphaFoldDB" id="E9G9C8"/>
<reference evidence="2 3" key="1">
    <citation type="journal article" date="2011" name="Science">
        <title>The ecoresponsive genome of Daphnia pulex.</title>
        <authorList>
            <person name="Colbourne J.K."/>
            <person name="Pfrender M.E."/>
            <person name="Gilbert D."/>
            <person name="Thomas W.K."/>
            <person name="Tucker A."/>
            <person name="Oakley T.H."/>
            <person name="Tokishita S."/>
            <person name="Aerts A."/>
            <person name="Arnold G.J."/>
            <person name="Basu M.K."/>
            <person name="Bauer D.J."/>
            <person name="Caceres C.E."/>
            <person name="Carmel L."/>
            <person name="Casola C."/>
            <person name="Choi J.H."/>
            <person name="Detter J.C."/>
            <person name="Dong Q."/>
            <person name="Dusheyko S."/>
            <person name="Eads B.D."/>
            <person name="Frohlich T."/>
            <person name="Geiler-Samerotte K.A."/>
            <person name="Gerlach D."/>
            <person name="Hatcher P."/>
            <person name="Jogdeo S."/>
            <person name="Krijgsveld J."/>
            <person name="Kriventseva E.V."/>
            <person name="Kultz D."/>
            <person name="Laforsch C."/>
            <person name="Lindquist E."/>
            <person name="Lopez J."/>
            <person name="Manak J.R."/>
            <person name="Muller J."/>
            <person name="Pangilinan J."/>
            <person name="Patwardhan R.P."/>
            <person name="Pitluck S."/>
            <person name="Pritham E.J."/>
            <person name="Rechtsteiner A."/>
            <person name="Rho M."/>
            <person name="Rogozin I.B."/>
            <person name="Sakarya O."/>
            <person name="Salamov A."/>
            <person name="Schaack S."/>
            <person name="Shapiro H."/>
            <person name="Shiga Y."/>
            <person name="Skalitzky C."/>
            <person name="Smith Z."/>
            <person name="Souvorov A."/>
            <person name="Sung W."/>
            <person name="Tang Z."/>
            <person name="Tsuchiya D."/>
            <person name="Tu H."/>
            <person name="Vos H."/>
            <person name="Wang M."/>
            <person name="Wolf Y.I."/>
            <person name="Yamagata H."/>
            <person name="Yamada T."/>
            <person name="Ye Y."/>
            <person name="Shaw J.R."/>
            <person name="Andrews J."/>
            <person name="Crease T.J."/>
            <person name="Tang H."/>
            <person name="Lucas S.M."/>
            <person name="Robertson H.M."/>
            <person name="Bork P."/>
            <person name="Koonin E.V."/>
            <person name="Zdobnov E.M."/>
            <person name="Grigoriev I.V."/>
            <person name="Lynch M."/>
            <person name="Boore J.L."/>
        </authorList>
    </citation>
    <scope>NUCLEOTIDE SEQUENCE [LARGE SCALE GENOMIC DNA]</scope>
</reference>
<name>E9G9C8_DAPPU</name>